<dbReference type="AlphaFoldDB" id="A0A6I4UMZ6"/>
<dbReference type="GO" id="GO:0003723">
    <property type="term" value="F:RNA binding"/>
    <property type="evidence" value="ECO:0007669"/>
    <property type="project" value="UniProtKB-KW"/>
</dbReference>
<proteinExistence type="predicted"/>
<dbReference type="CDD" id="cd00165">
    <property type="entry name" value="S4"/>
    <property type="match status" value="1"/>
</dbReference>
<dbReference type="SUPFAM" id="SSF55174">
    <property type="entry name" value="Alpha-L RNA-binding motif"/>
    <property type="match status" value="1"/>
</dbReference>
<evidence type="ECO:0000313" key="3">
    <source>
        <dbReference type="EMBL" id="MXP40172.1"/>
    </source>
</evidence>
<evidence type="ECO:0000313" key="4">
    <source>
        <dbReference type="Proteomes" id="UP000469159"/>
    </source>
</evidence>
<dbReference type="InterPro" id="IPR036986">
    <property type="entry name" value="S4_RNA-bd_sf"/>
</dbReference>
<comment type="caution">
    <text evidence="3">The sequence shown here is derived from an EMBL/GenBank/DDBJ whole genome shotgun (WGS) entry which is preliminary data.</text>
</comment>
<dbReference type="EMBL" id="WTYK01000001">
    <property type="protein sequence ID" value="MXP40172.1"/>
    <property type="molecule type" value="Genomic_DNA"/>
</dbReference>
<organism evidence="3 4">
    <name type="scientific">Croceibacterium soli</name>
    <dbReference type="NCBI Taxonomy" id="1739690"/>
    <lineage>
        <taxon>Bacteria</taxon>
        <taxon>Pseudomonadati</taxon>
        <taxon>Pseudomonadota</taxon>
        <taxon>Alphaproteobacteria</taxon>
        <taxon>Sphingomonadales</taxon>
        <taxon>Erythrobacteraceae</taxon>
        <taxon>Croceibacterium</taxon>
    </lineage>
</organism>
<gene>
    <name evidence="3" type="ORF">GRI75_00760</name>
</gene>
<keyword evidence="1" id="KW-0694">RNA-binding</keyword>
<dbReference type="OrthoDB" id="9797176at2"/>
<dbReference type="InterPro" id="IPR002942">
    <property type="entry name" value="S4_RNA-bd"/>
</dbReference>
<dbReference type="RefSeq" id="WP_160745030.1">
    <property type="nucleotide sequence ID" value="NZ_WTYK01000001.1"/>
</dbReference>
<dbReference type="PROSITE" id="PS50889">
    <property type="entry name" value="S4"/>
    <property type="match status" value="1"/>
</dbReference>
<keyword evidence="4" id="KW-1185">Reference proteome</keyword>
<dbReference type="Proteomes" id="UP000469159">
    <property type="component" value="Unassembled WGS sequence"/>
</dbReference>
<reference evidence="3 4" key="1">
    <citation type="submission" date="2019-12" db="EMBL/GenBank/DDBJ databases">
        <title>Genomic-based taxomic classification of the family Erythrobacteraceae.</title>
        <authorList>
            <person name="Xu L."/>
        </authorList>
    </citation>
    <scope>NUCLEOTIDE SEQUENCE [LARGE SCALE GENOMIC DNA]</scope>
    <source>
        <strain evidence="3 4">MCCC 1K02066</strain>
    </source>
</reference>
<dbReference type="Gene3D" id="3.10.290.10">
    <property type="entry name" value="RNA-binding S4 domain"/>
    <property type="match status" value="1"/>
</dbReference>
<dbReference type="SMART" id="SM00363">
    <property type="entry name" value="S4"/>
    <property type="match status" value="1"/>
</dbReference>
<evidence type="ECO:0000256" key="1">
    <source>
        <dbReference type="PROSITE-ProRule" id="PRU00182"/>
    </source>
</evidence>
<accession>A0A6I4UMZ6</accession>
<evidence type="ECO:0000259" key="2">
    <source>
        <dbReference type="SMART" id="SM00363"/>
    </source>
</evidence>
<dbReference type="Pfam" id="PF01479">
    <property type="entry name" value="S4"/>
    <property type="match status" value="1"/>
</dbReference>
<sequence length="103" mass="11261">MRLDRLLCHLRFVKTRGAAQRWIAEGHIRRNGQRVTRQDQPIGIGDVLTLPLRTRVLPVEILALPARRGSATEARACYRPLDAGVSIAIAGGETAPEEGSAQP</sequence>
<feature type="domain" description="RNA-binding S4" evidence="2">
    <location>
        <begin position="1"/>
        <end position="65"/>
    </location>
</feature>
<protein>
    <submittedName>
        <fullName evidence="3">RNA-binding S4 domain-containing protein</fullName>
    </submittedName>
</protein>
<name>A0A6I4UMZ6_9SPHN</name>